<reference evidence="1 2" key="1">
    <citation type="submission" date="2017-02" db="EMBL/GenBank/DDBJ databases">
        <authorList>
            <person name="Peterson S.W."/>
        </authorList>
    </citation>
    <scope>NUCLEOTIDE SEQUENCE [LARGE SCALE GENOMIC DNA]</scope>
    <source>
        <strain evidence="1 2">M1</strain>
    </source>
</reference>
<accession>A0A1T5IMT1</accession>
<gene>
    <name evidence="1" type="ORF">SAMN02194393_00550</name>
</gene>
<proteinExistence type="predicted"/>
<keyword evidence="2" id="KW-1185">Reference proteome</keyword>
<name>A0A1T5IMT1_9FIRM</name>
<evidence type="ECO:0000313" key="2">
    <source>
        <dbReference type="Proteomes" id="UP000190285"/>
    </source>
</evidence>
<dbReference type="Proteomes" id="UP000190285">
    <property type="component" value="Unassembled WGS sequence"/>
</dbReference>
<sequence>MKRSIKVLTVALSLIILFAFQPVYAYNLDRSVVQDNMYKFYKVDGIDLKAKKIVINFEEAIDNLNSKICKYEENISETNDTYNILIEKAYEVSKEIGIYNAFKDEVIRRQKEGLKINKITIYETEPKEISEYTSSDDFTYRGYNMKEVFMEIDYVGLPDARYKGKAIETVINKAFTIGLGYGPPLVWVPATILGVGSPISPHTDDILVVMPESTITSRYILVEDSDHIYSNLDNKYYTFSGAQRGWYEIDISYQRAGRSDINESQEFTRVTDHYWDRNYLIEEAYDSYINYYTDPYYETLDVIYYDYPDED</sequence>
<evidence type="ECO:0000313" key="1">
    <source>
        <dbReference type="EMBL" id="SKC40439.1"/>
    </source>
</evidence>
<dbReference type="RefSeq" id="WP_079489157.1">
    <property type="nucleotide sequence ID" value="NZ_FUZT01000001.1"/>
</dbReference>
<dbReference type="AlphaFoldDB" id="A0A1T5IMT1"/>
<dbReference type="EMBL" id="FUZT01000001">
    <property type="protein sequence ID" value="SKC40439.1"/>
    <property type="molecule type" value="Genomic_DNA"/>
</dbReference>
<organism evidence="1 2">
    <name type="scientific">Maledivibacter halophilus</name>
    <dbReference type="NCBI Taxonomy" id="36842"/>
    <lineage>
        <taxon>Bacteria</taxon>
        <taxon>Bacillati</taxon>
        <taxon>Bacillota</taxon>
        <taxon>Clostridia</taxon>
        <taxon>Peptostreptococcales</taxon>
        <taxon>Caminicellaceae</taxon>
        <taxon>Maledivibacter</taxon>
    </lineage>
</organism>
<protein>
    <submittedName>
        <fullName evidence="1">Uncharacterized protein</fullName>
    </submittedName>
</protein>